<keyword evidence="4" id="KW-0479">Metal-binding</keyword>
<dbReference type="RefSeq" id="WP_186487268.1">
    <property type="nucleotide sequence ID" value="NZ_JACOGI010000001.1"/>
</dbReference>
<evidence type="ECO:0000256" key="5">
    <source>
        <dbReference type="ARBA" id="ARBA00022801"/>
    </source>
</evidence>
<dbReference type="AlphaFoldDB" id="A0A8J6LTB1"/>
<dbReference type="InterPro" id="IPR002933">
    <property type="entry name" value="Peptidase_M20"/>
</dbReference>
<dbReference type="Proteomes" id="UP000597668">
    <property type="component" value="Unassembled WGS sequence"/>
</dbReference>
<dbReference type="InterPro" id="IPR010964">
    <property type="entry name" value="M20A_pepV-rel"/>
</dbReference>
<dbReference type="InterPro" id="IPR001261">
    <property type="entry name" value="ArgE/DapE_CS"/>
</dbReference>
<keyword evidence="7 9" id="KW-0224">Dipeptidase</keyword>
<organism evidence="9 10">
    <name type="scientific">Neobittarella massiliensis</name>
    <name type="common">ex Bilen et al. 2018</name>
    <dbReference type="NCBI Taxonomy" id="2041842"/>
    <lineage>
        <taxon>Bacteria</taxon>
        <taxon>Bacillati</taxon>
        <taxon>Bacillota</taxon>
        <taxon>Clostridia</taxon>
        <taxon>Eubacteriales</taxon>
        <taxon>Oscillospiraceae</taxon>
        <taxon>Neobittarella (ex Bilen et al. 2018)</taxon>
    </lineage>
</organism>
<evidence type="ECO:0000256" key="6">
    <source>
        <dbReference type="ARBA" id="ARBA00022833"/>
    </source>
</evidence>
<dbReference type="GO" id="GO:0006508">
    <property type="term" value="P:proteolysis"/>
    <property type="evidence" value="ECO:0007669"/>
    <property type="project" value="UniProtKB-KW"/>
</dbReference>
<dbReference type="PROSITE" id="PS00758">
    <property type="entry name" value="ARGE_DAPE_CPG2_1"/>
    <property type="match status" value="1"/>
</dbReference>
<dbReference type="GO" id="GO:0008777">
    <property type="term" value="F:acetylornithine deacetylase activity"/>
    <property type="evidence" value="ECO:0007669"/>
    <property type="project" value="TreeGrafter"/>
</dbReference>
<dbReference type="Gene3D" id="3.30.70.360">
    <property type="match status" value="2"/>
</dbReference>
<evidence type="ECO:0000256" key="2">
    <source>
        <dbReference type="ARBA" id="ARBA00006247"/>
    </source>
</evidence>
<comment type="cofactor">
    <cofactor evidence="1">
        <name>Zn(2+)</name>
        <dbReference type="ChEBI" id="CHEBI:29105"/>
    </cofactor>
</comment>
<dbReference type="Pfam" id="PF01546">
    <property type="entry name" value="Peptidase_M20"/>
    <property type="match status" value="1"/>
</dbReference>
<gene>
    <name evidence="9" type="ORF">H8K20_01465</name>
</gene>
<comment type="similarity">
    <text evidence="2">Belongs to the peptidase M20A family.</text>
</comment>
<dbReference type="SUPFAM" id="SSF55031">
    <property type="entry name" value="Bacterial exopeptidase dimerisation domain"/>
    <property type="match status" value="1"/>
</dbReference>
<proteinExistence type="inferred from homology"/>
<evidence type="ECO:0000256" key="4">
    <source>
        <dbReference type="ARBA" id="ARBA00022723"/>
    </source>
</evidence>
<keyword evidence="8" id="KW-0482">Metalloprotease</keyword>
<name>A0A8J6LTB1_9FIRM</name>
<keyword evidence="10" id="KW-1185">Reference proteome</keyword>
<dbReference type="PANTHER" id="PTHR43808:SF31">
    <property type="entry name" value="N-ACETYL-L-CITRULLINE DEACETYLASE"/>
    <property type="match status" value="1"/>
</dbReference>
<evidence type="ECO:0000256" key="3">
    <source>
        <dbReference type="ARBA" id="ARBA00022670"/>
    </source>
</evidence>
<dbReference type="InterPro" id="IPR050072">
    <property type="entry name" value="Peptidase_M20A"/>
</dbReference>
<accession>A0A8J6LTB1</accession>
<evidence type="ECO:0000256" key="8">
    <source>
        <dbReference type="ARBA" id="ARBA00023049"/>
    </source>
</evidence>
<dbReference type="PANTHER" id="PTHR43808">
    <property type="entry name" value="ACETYLORNITHINE DEACETYLASE"/>
    <property type="match status" value="1"/>
</dbReference>
<dbReference type="EC" id="3.4.13.-" evidence="9"/>
<evidence type="ECO:0000256" key="7">
    <source>
        <dbReference type="ARBA" id="ARBA00022997"/>
    </source>
</evidence>
<dbReference type="SUPFAM" id="SSF53187">
    <property type="entry name" value="Zn-dependent exopeptidases"/>
    <property type="match status" value="1"/>
</dbReference>
<sequence>MREIIEKFIDDNGQQLLHDLGRLVAIPSVAPVSPQPGPYPYLEPCAQALDYMLRRGSEIGLAGENIDYRCGVLSYGDGDESIAIAAHLDVVPAGDGWTGDPFSLRVEGDTLYGRGVNDNKGSAIMSLYLMKFLQENQIPLKHKIQLILGCDEETGMTDMPYYLSKKKAPAITLVPDGEFPICVGEKGLCEGEIISQPTSDDSPILSLKGGSASNMVPSSAVAVVRATDLPTPACGDITLCEKDGQTTITAAGVSAHASTPDAGDNAIGKLVDYLLDCALVEGYEKDVLETARDLSCTCYGEGFGVACADETFGKLTCICGTIKKDEQGQYAIGFNIRWPMAIQGDVLKSAIELCCGDIDAKLQLNLFDEPHYVDPEQPAVQALKRCYEQVTGEPCGHYVISGATYARYFPMGLTFGPMFHSDIEQMPAGHGSAHQPDEMLPLATLKKALAIYIDTIAALDGIL</sequence>
<dbReference type="NCBIfam" id="TIGR01887">
    <property type="entry name" value="dipeptidaselike"/>
    <property type="match status" value="1"/>
</dbReference>
<dbReference type="GO" id="GO:0016805">
    <property type="term" value="F:dipeptidase activity"/>
    <property type="evidence" value="ECO:0007669"/>
    <property type="project" value="UniProtKB-KW"/>
</dbReference>
<reference evidence="9" key="1">
    <citation type="submission" date="2020-08" db="EMBL/GenBank/DDBJ databases">
        <authorList>
            <person name="Liu C."/>
            <person name="Sun Q."/>
        </authorList>
    </citation>
    <scope>NUCLEOTIDE SEQUENCE</scope>
    <source>
        <strain evidence="9">NSJ-65</strain>
    </source>
</reference>
<evidence type="ECO:0000313" key="10">
    <source>
        <dbReference type="Proteomes" id="UP000597668"/>
    </source>
</evidence>
<evidence type="ECO:0000256" key="1">
    <source>
        <dbReference type="ARBA" id="ARBA00001947"/>
    </source>
</evidence>
<comment type="caution">
    <text evidence="9">The sequence shown here is derived from an EMBL/GenBank/DDBJ whole genome shotgun (WGS) entry which is preliminary data.</text>
</comment>
<protein>
    <submittedName>
        <fullName evidence="9">Sapep family Mn(2+)-dependent dipeptidase</fullName>
        <ecNumber evidence="9">3.4.13.-</ecNumber>
    </submittedName>
</protein>
<dbReference type="Gene3D" id="3.40.630.10">
    <property type="entry name" value="Zn peptidases"/>
    <property type="match status" value="1"/>
</dbReference>
<dbReference type="GO" id="GO:0008270">
    <property type="term" value="F:zinc ion binding"/>
    <property type="evidence" value="ECO:0007669"/>
    <property type="project" value="InterPro"/>
</dbReference>
<dbReference type="GO" id="GO:0006526">
    <property type="term" value="P:L-arginine biosynthetic process"/>
    <property type="evidence" value="ECO:0007669"/>
    <property type="project" value="TreeGrafter"/>
</dbReference>
<evidence type="ECO:0000313" key="9">
    <source>
        <dbReference type="EMBL" id="MBC3515059.1"/>
    </source>
</evidence>
<keyword evidence="6" id="KW-0862">Zinc</keyword>
<keyword evidence="3" id="KW-0645">Protease</keyword>
<dbReference type="GO" id="GO:0008237">
    <property type="term" value="F:metallopeptidase activity"/>
    <property type="evidence" value="ECO:0007669"/>
    <property type="project" value="UniProtKB-KW"/>
</dbReference>
<dbReference type="InterPro" id="IPR036264">
    <property type="entry name" value="Bact_exopeptidase_dim_dom"/>
</dbReference>
<dbReference type="EMBL" id="JACOGI010000001">
    <property type="protein sequence ID" value="MBC3515059.1"/>
    <property type="molecule type" value="Genomic_DNA"/>
</dbReference>
<keyword evidence="5 9" id="KW-0378">Hydrolase</keyword>